<comment type="subcellular location">
    <subcellularLocation>
        <location evidence="1">Nucleus</location>
    </subcellularLocation>
</comment>
<reference evidence="5 6" key="1">
    <citation type="submission" date="2015-06" db="EMBL/GenBank/DDBJ databases">
        <title>Expansion of signal transduction pathways in fungi by whole-genome duplication.</title>
        <authorList>
            <consortium name="DOE Joint Genome Institute"/>
            <person name="Corrochano L.M."/>
            <person name="Kuo A."/>
            <person name="Marcet-Houben M."/>
            <person name="Polaino S."/>
            <person name="Salamov A."/>
            <person name="Villalobos J.M."/>
            <person name="Alvarez M.I."/>
            <person name="Avalos J."/>
            <person name="Benito E.P."/>
            <person name="Benoit I."/>
            <person name="Burger G."/>
            <person name="Camino L.P."/>
            <person name="Canovas D."/>
            <person name="Cerda-Olmedo E."/>
            <person name="Cheng J.-F."/>
            <person name="Dominguez A."/>
            <person name="Elias M."/>
            <person name="Eslava A.P."/>
            <person name="Glaser F."/>
            <person name="Grimwood J."/>
            <person name="Gutierrez G."/>
            <person name="Heitman J."/>
            <person name="Henrissat B."/>
            <person name="Iturriaga E.A."/>
            <person name="Lang B.F."/>
            <person name="Lavin J.L."/>
            <person name="Lee S."/>
            <person name="Li W."/>
            <person name="Lindquist E."/>
            <person name="Lopez-Garcia S."/>
            <person name="Luque E.M."/>
            <person name="Marcos A.T."/>
            <person name="Martin J."/>
            <person name="Mccluskey K."/>
            <person name="Medina H.R."/>
            <person name="Miralles-Duran A."/>
            <person name="Miyazaki A."/>
            <person name="Munoz-Torres E."/>
            <person name="Oguiza J.A."/>
            <person name="Ohm R."/>
            <person name="Olmedo M."/>
            <person name="Orejas M."/>
            <person name="Ortiz-Castellanos L."/>
            <person name="Pisabarro A.G."/>
            <person name="Rodriguez-Romero J."/>
            <person name="Ruiz-Herrera J."/>
            <person name="Ruiz-Vazquez R."/>
            <person name="Sanz C."/>
            <person name="Schackwitz W."/>
            <person name="Schmutz J."/>
            <person name="Shahriari M."/>
            <person name="Shelest E."/>
            <person name="Silva-Franco F."/>
            <person name="Soanes D."/>
            <person name="Syed K."/>
            <person name="Tagua V.G."/>
            <person name="Talbot N.J."/>
            <person name="Thon M."/>
            <person name="De Vries R.P."/>
            <person name="Wiebenga A."/>
            <person name="Yadav J.S."/>
            <person name="Braun E.L."/>
            <person name="Baker S."/>
            <person name="Garre V."/>
            <person name="Horwitz B."/>
            <person name="Torres-Martinez S."/>
            <person name="Idnurm A."/>
            <person name="Herrera-Estrella A."/>
            <person name="Gabaldon T."/>
            <person name="Grigoriev I.V."/>
        </authorList>
    </citation>
    <scope>NUCLEOTIDE SEQUENCE [LARGE SCALE GENOMIC DNA]</scope>
    <source>
        <strain evidence="5 6">CBS 277.49</strain>
    </source>
</reference>
<evidence type="ECO:0000256" key="3">
    <source>
        <dbReference type="ARBA" id="ARBA00023242"/>
    </source>
</evidence>
<dbReference type="InterPro" id="IPR007858">
    <property type="entry name" value="Dpy-30_motif"/>
</dbReference>
<sequence length="116" mass="12637">MSDNHPTPTESMPSQQEQSHPSPMLDVVKQEEPQISSSSPAVSTPSAAANTSTPTKKELEFTYQEDTPTPRSYLDATVVPTLLEGMKLLASERPSDPLAFLGHFLLSRSNEGKQQP</sequence>
<comment type="caution">
    <text evidence="5">The sequence shown here is derived from an EMBL/GenBank/DDBJ whole genome shotgun (WGS) entry which is preliminary data.</text>
</comment>
<feature type="region of interest" description="Disordered" evidence="4">
    <location>
        <begin position="1"/>
        <end position="72"/>
    </location>
</feature>
<dbReference type="Pfam" id="PF05186">
    <property type="entry name" value="Dpy-30"/>
    <property type="match status" value="1"/>
</dbReference>
<evidence type="ECO:0000256" key="4">
    <source>
        <dbReference type="SAM" id="MobiDB-lite"/>
    </source>
</evidence>
<proteinExistence type="inferred from homology"/>
<dbReference type="GO" id="GO:0005634">
    <property type="term" value="C:nucleus"/>
    <property type="evidence" value="ECO:0007669"/>
    <property type="project" value="UniProtKB-SubCell"/>
</dbReference>
<dbReference type="VEuPathDB" id="FungiDB:MUCCIDRAFT_188798"/>
<accession>A0A162RLW0</accession>
<keyword evidence="3" id="KW-0539">Nucleus</keyword>
<evidence type="ECO:0000313" key="5">
    <source>
        <dbReference type="EMBL" id="OAD07149.1"/>
    </source>
</evidence>
<keyword evidence="6" id="KW-1185">Reference proteome</keyword>
<evidence type="ECO:0000256" key="1">
    <source>
        <dbReference type="ARBA" id="ARBA00004123"/>
    </source>
</evidence>
<name>A0A162RLW0_MUCCL</name>
<dbReference type="EMBL" id="AMYB01000002">
    <property type="protein sequence ID" value="OAD07149.1"/>
    <property type="molecule type" value="Genomic_DNA"/>
</dbReference>
<protein>
    <submittedName>
        <fullName evidence="5">Uncharacterized protein</fullName>
    </submittedName>
</protein>
<evidence type="ECO:0000313" key="6">
    <source>
        <dbReference type="Proteomes" id="UP000077051"/>
    </source>
</evidence>
<dbReference type="Gene3D" id="1.20.890.10">
    <property type="entry name" value="cAMP-dependent protein kinase regulatory subunit, dimerization-anchoring domain"/>
    <property type="match status" value="1"/>
</dbReference>
<dbReference type="STRING" id="747725.A0A162RLW0"/>
<organism evidence="5 6">
    <name type="scientific">Mucor lusitanicus CBS 277.49</name>
    <dbReference type="NCBI Taxonomy" id="747725"/>
    <lineage>
        <taxon>Eukaryota</taxon>
        <taxon>Fungi</taxon>
        <taxon>Fungi incertae sedis</taxon>
        <taxon>Mucoromycota</taxon>
        <taxon>Mucoromycotina</taxon>
        <taxon>Mucoromycetes</taxon>
        <taxon>Mucorales</taxon>
        <taxon>Mucorineae</taxon>
        <taxon>Mucoraceae</taxon>
        <taxon>Mucor</taxon>
    </lineage>
</organism>
<gene>
    <name evidence="5" type="ORF">MUCCIDRAFT_188798</name>
</gene>
<dbReference type="InterPro" id="IPR049629">
    <property type="entry name" value="DPY30_SDC1_DD"/>
</dbReference>
<dbReference type="Proteomes" id="UP000077051">
    <property type="component" value="Unassembled WGS sequence"/>
</dbReference>
<feature type="compositionally biased region" description="Low complexity" evidence="4">
    <location>
        <begin position="36"/>
        <end position="54"/>
    </location>
</feature>
<evidence type="ECO:0000256" key="2">
    <source>
        <dbReference type="ARBA" id="ARBA00010849"/>
    </source>
</evidence>
<feature type="compositionally biased region" description="Polar residues" evidence="4">
    <location>
        <begin position="1"/>
        <end position="21"/>
    </location>
</feature>
<dbReference type="CDD" id="cd22965">
    <property type="entry name" value="DD_DPY30_SDC1"/>
    <property type="match status" value="1"/>
</dbReference>
<dbReference type="AlphaFoldDB" id="A0A162RLW0"/>
<comment type="similarity">
    <text evidence="2">Belongs to the dpy-30 family.</text>
</comment>
<dbReference type="OrthoDB" id="417678at2759"/>